<proteinExistence type="predicted"/>
<evidence type="ECO:0000313" key="2">
    <source>
        <dbReference type="Proteomes" id="UP000193560"/>
    </source>
</evidence>
<name>A0A1X2HAH7_9FUNG</name>
<organism evidence="1 2">
    <name type="scientific">Absidia repens</name>
    <dbReference type="NCBI Taxonomy" id="90262"/>
    <lineage>
        <taxon>Eukaryota</taxon>
        <taxon>Fungi</taxon>
        <taxon>Fungi incertae sedis</taxon>
        <taxon>Mucoromycota</taxon>
        <taxon>Mucoromycotina</taxon>
        <taxon>Mucoromycetes</taxon>
        <taxon>Mucorales</taxon>
        <taxon>Cunninghamellaceae</taxon>
        <taxon>Absidia</taxon>
    </lineage>
</organism>
<reference evidence="1 2" key="1">
    <citation type="submission" date="2016-07" db="EMBL/GenBank/DDBJ databases">
        <title>Pervasive Adenine N6-methylation of Active Genes in Fungi.</title>
        <authorList>
            <consortium name="DOE Joint Genome Institute"/>
            <person name="Mondo S.J."/>
            <person name="Dannebaum R.O."/>
            <person name="Kuo R.C."/>
            <person name="Labutti K."/>
            <person name="Haridas S."/>
            <person name="Kuo A."/>
            <person name="Salamov A."/>
            <person name="Ahrendt S.R."/>
            <person name="Lipzen A."/>
            <person name="Sullivan W."/>
            <person name="Andreopoulos W.B."/>
            <person name="Clum A."/>
            <person name="Lindquist E."/>
            <person name="Daum C."/>
            <person name="Ramamoorthy G.K."/>
            <person name="Gryganskyi A."/>
            <person name="Culley D."/>
            <person name="Magnuson J.K."/>
            <person name="James T.Y."/>
            <person name="O'Malley M.A."/>
            <person name="Stajich J.E."/>
            <person name="Spatafora J.W."/>
            <person name="Visel A."/>
            <person name="Grigoriev I.V."/>
        </authorList>
    </citation>
    <scope>NUCLEOTIDE SEQUENCE [LARGE SCALE GENOMIC DNA]</scope>
    <source>
        <strain evidence="1 2">NRRL 1336</strain>
    </source>
</reference>
<comment type="caution">
    <text evidence="1">The sequence shown here is derived from an EMBL/GenBank/DDBJ whole genome shotgun (WGS) entry which is preliminary data.</text>
</comment>
<feature type="non-terminal residue" evidence="1">
    <location>
        <position position="73"/>
    </location>
</feature>
<accession>A0A1X2HAH7</accession>
<sequence length="73" mass="7897">MNPRAQLSSCIESHQQRCYHESPSPALSPPSANIESGISNIGIIRMAIFPGCSLLACNMNRQLAHTMADLADE</sequence>
<gene>
    <name evidence="1" type="ORF">BCR42DRAFT_430651</name>
</gene>
<protein>
    <submittedName>
        <fullName evidence="1">Uncharacterized protein</fullName>
    </submittedName>
</protein>
<keyword evidence="2" id="KW-1185">Reference proteome</keyword>
<dbReference type="EMBL" id="MCGE01000080">
    <property type="protein sequence ID" value="ORY95189.1"/>
    <property type="molecule type" value="Genomic_DNA"/>
</dbReference>
<dbReference type="AlphaFoldDB" id="A0A1X2HAH7"/>
<dbReference type="Proteomes" id="UP000193560">
    <property type="component" value="Unassembled WGS sequence"/>
</dbReference>
<evidence type="ECO:0000313" key="1">
    <source>
        <dbReference type="EMBL" id="ORY95189.1"/>
    </source>
</evidence>